<accession>A0ABN8LX58</accession>
<evidence type="ECO:0000313" key="2">
    <source>
        <dbReference type="Proteomes" id="UP001159427"/>
    </source>
</evidence>
<protein>
    <submittedName>
        <fullName evidence="1">Uncharacterized protein</fullName>
    </submittedName>
</protein>
<proteinExistence type="predicted"/>
<dbReference type="EMBL" id="CALNXI010000139">
    <property type="protein sequence ID" value="CAH3020173.1"/>
    <property type="molecule type" value="Genomic_DNA"/>
</dbReference>
<comment type="caution">
    <text evidence="1">The sequence shown here is derived from an EMBL/GenBank/DDBJ whole genome shotgun (WGS) entry which is preliminary data.</text>
</comment>
<keyword evidence="2" id="KW-1185">Reference proteome</keyword>
<organism evidence="1 2">
    <name type="scientific">Porites evermanni</name>
    <dbReference type="NCBI Taxonomy" id="104178"/>
    <lineage>
        <taxon>Eukaryota</taxon>
        <taxon>Metazoa</taxon>
        <taxon>Cnidaria</taxon>
        <taxon>Anthozoa</taxon>
        <taxon>Hexacorallia</taxon>
        <taxon>Scleractinia</taxon>
        <taxon>Fungiina</taxon>
        <taxon>Poritidae</taxon>
        <taxon>Porites</taxon>
    </lineage>
</organism>
<dbReference type="Proteomes" id="UP001159427">
    <property type="component" value="Unassembled WGS sequence"/>
</dbReference>
<gene>
    <name evidence="1" type="ORF">PEVE_00006045</name>
</gene>
<reference evidence="1 2" key="1">
    <citation type="submission" date="2022-05" db="EMBL/GenBank/DDBJ databases">
        <authorList>
            <consortium name="Genoscope - CEA"/>
            <person name="William W."/>
        </authorList>
    </citation>
    <scope>NUCLEOTIDE SEQUENCE [LARGE SCALE GENOMIC DNA]</scope>
</reference>
<evidence type="ECO:0000313" key="1">
    <source>
        <dbReference type="EMBL" id="CAH3020173.1"/>
    </source>
</evidence>
<sequence length="92" mass="9916">MVVVVTLKSKMAASCASSGGNRKSSNKYPEPLLDHPATSEHLSAFLPFKFPASGKYNAILDSCVTTTTTMHVQAAKALFNVIMHKVYEDGKV</sequence>
<name>A0ABN8LX58_9CNID</name>